<dbReference type="Pfam" id="PF00651">
    <property type="entry name" value="BTB"/>
    <property type="match status" value="1"/>
</dbReference>
<feature type="compositionally biased region" description="Acidic residues" evidence="1">
    <location>
        <begin position="179"/>
        <end position="190"/>
    </location>
</feature>
<feature type="domain" description="BTB" evidence="2">
    <location>
        <begin position="14"/>
        <end position="81"/>
    </location>
</feature>
<comment type="caution">
    <text evidence="3">The sequence shown here is derived from an EMBL/GenBank/DDBJ whole genome shotgun (WGS) entry which is preliminary data.</text>
</comment>
<reference evidence="3 4" key="1">
    <citation type="submission" date="2018-10" db="EMBL/GenBank/DDBJ databases">
        <title>Fifty Aureobasidium pullulans genomes reveal a recombining polyextremotolerant generalist.</title>
        <authorList>
            <person name="Gostincar C."/>
            <person name="Turk M."/>
            <person name="Zajc J."/>
            <person name="Gunde-Cimerman N."/>
        </authorList>
    </citation>
    <scope>NUCLEOTIDE SEQUENCE [LARGE SCALE GENOMIC DNA]</scope>
    <source>
        <strain evidence="3 4">EXF-3403</strain>
    </source>
</reference>
<dbReference type="Proteomes" id="UP000310039">
    <property type="component" value="Unassembled WGS sequence"/>
</dbReference>
<organism evidence="3 4">
    <name type="scientific">Aureobasidium pullulans</name>
    <name type="common">Black yeast</name>
    <name type="synonym">Pullularia pullulans</name>
    <dbReference type="NCBI Taxonomy" id="5580"/>
    <lineage>
        <taxon>Eukaryota</taxon>
        <taxon>Fungi</taxon>
        <taxon>Dikarya</taxon>
        <taxon>Ascomycota</taxon>
        <taxon>Pezizomycotina</taxon>
        <taxon>Dothideomycetes</taxon>
        <taxon>Dothideomycetidae</taxon>
        <taxon>Dothideales</taxon>
        <taxon>Saccotheciaceae</taxon>
        <taxon>Aureobasidium</taxon>
    </lineage>
</organism>
<dbReference type="SUPFAM" id="SSF54695">
    <property type="entry name" value="POZ domain"/>
    <property type="match status" value="1"/>
</dbReference>
<dbReference type="AlphaFoldDB" id="A0A4S9XCY6"/>
<dbReference type="PROSITE" id="PS50097">
    <property type="entry name" value="BTB"/>
    <property type="match status" value="1"/>
</dbReference>
<feature type="compositionally biased region" description="Low complexity" evidence="1">
    <location>
        <begin position="191"/>
        <end position="202"/>
    </location>
</feature>
<dbReference type="InterPro" id="IPR000210">
    <property type="entry name" value="BTB/POZ_dom"/>
</dbReference>
<dbReference type="EMBL" id="QZBT01000192">
    <property type="protein sequence ID" value="THZ76311.1"/>
    <property type="molecule type" value="Genomic_DNA"/>
</dbReference>
<dbReference type="InterPro" id="IPR011333">
    <property type="entry name" value="SKP1/BTB/POZ_sf"/>
</dbReference>
<proteinExistence type="predicted"/>
<evidence type="ECO:0000256" key="1">
    <source>
        <dbReference type="SAM" id="MobiDB-lite"/>
    </source>
</evidence>
<name>A0A4S9XCY6_AURPU</name>
<accession>A0A4S9XCY6</accession>
<dbReference type="Gene3D" id="3.30.710.10">
    <property type="entry name" value="Potassium Channel Kv1.1, Chain A"/>
    <property type="match status" value="2"/>
</dbReference>
<evidence type="ECO:0000313" key="3">
    <source>
        <dbReference type="EMBL" id="THZ76311.1"/>
    </source>
</evidence>
<evidence type="ECO:0000259" key="2">
    <source>
        <dbReference type="PROSITE" id="PS50097"/>
    </source>
</evidence>
<evidence type="ECO:0000313" key="4">
    <source>
        <dbReference type="Proteomes" id="UP000310039"/>
    </source>
</evidence>
<feature type="region of interest" description="Disordered" evidence="1">
    <location>
        <begin position="175"/>
        <end position="208"/>
    </location>
</feature>
<sequence length="417" mass="47578">MAQPRNYFNDKSFSDVMIKFGRHEFHAHRVFLAGCSAQFEKEMVIDPETDMAVINLKATHDAKAIYVMLKHCYGIAWKIPSTPAYLYDFDFVLTVYNVANTYGISDLHQQARKFCCNLVSDFFLPQYCNYREMITSPFIRALMRVLGPTAVGVSDSFQEEVFEILLAREWNGNSTGEYDSSDDDDDDDVESCSAESSSEDSSVMPSGEISTAEEVEVHRDYFNNETFSDIILKFGPSKFTPTNPSILPPHFPYPQLTKSQESTQTTIDLGNEEDPKLLFAMLNHFYNDDYNNHIGQNNPIRDHSILHLEIFLLADMYDAPSLRDAAKQRFVNGMTNAAKWHSPIHDEQIEVFRRVVGLDAVQFADVSLQEETFGALEMYVREVMQTPRVAVLVGRGEIFSREFAERFAKRISALLEC</sequence>
<gene>
    <name evidence="3" type="ORF">D6C84_08846</name>
</gene>
<protein>
    <recommendedName>
        <fullName evidence="2">BTB domain-containing protein</fullName>
    </recommendedName>
</protein>